<comment type="subcellular location">
    <subcellularLocation>
        <location evidence="1">Cell membrane</location>
        <topology evidence="1">Multi-pass membrane protein</topology>
    </subcellularLocation>
</comment>
<feature type="transmembrane region" description="Helical" evidence="9">
    <location>
        <begin position="155"/>
        <end position="176"/>
    </location>
</feature>
<feature type="transmembrane region" description="Helical" evidence="9">
    <location>
        <begin position="188"/>
        <end position="209"/>
    </location>
</feature>
<gene>
    <name evidence="10" type="ORF">AVDCRST_MAG18-3239</name>
</gene>
<feature type="transmembrane region" description="Helical" evidence="9">
    <location>
        <begin position="221"/>
        <end position="246"/>
    </location>
</feature>
<evidence type="ECO:0000256" key="4">
    <source>
        <dbReference type="ARBA" id="ARBA00022692"/>
    </source>
</evidence>
<feature type="compositionally biased region" description="Low complexity" evidence="8">
    <location>
        <begin position="318"/>
        <end position="332"/>
    </location>
</feature>
<keyword evidence="7 9" id="KW-0472">Membrane</keyword>
<dbReference type="Pfam" id="PF02386">
    <property type="entry name" value="TrkH"/>
    <property type="match status" value="1"/>
</dbReference>
<dbReference type="PANTHER" id="PTHR32024">
    <property type="entry name" value="TRK SYSTEM POTASSIUM UPTAKE PROTEIN TRKG-RELATED"/>
    <property type="match status" value="1"/>
</dbReference>
<feature type="transmembrane region" description="Helical" evidence="9">
    <location>
        <begin position="104"/>
        <end position="128"/>
    </location>
</feature>
<keyword evidence="5 9" id="KW-1133">Transmembrane helix</keyword>
<feature type="region of interest" description="Disordered" evidence="8">
    <location>
        <begin position="294"/>
        <end position="332"/>
    </location>
</feature>
<keyword evidence="2" id="KW-0813">Transport</keyword>
<evidence type="ECO:0000256" key="2">
    <source>
        <dbReference type="ARBA" id="ARBA00022448"/>
    </source>
</evidence>
<dbReference type="GO" id="GO:0005886">
    <property type="term" value="C:plasma membrane"/>
    <property type="evidence" value="ECO:0007669"/>
    <property type="project" value="UniProtKB-SubCell"/>
</dbReference>
<name>A0A6J4VKY1_9BACT</name>
<dbReference type="EMBL" id="CADCWN010000245">
    <property type="protein sequence ID" value="CAA9581763.1"/>
    <property type="molecule type" value="Genomic_DNA"/>
</dbReference>
<keyword evidence="3" id="KW-1003">Cell membrane</keyword>
<dbReference type="InterPro" id="IPR003445">
    <property type="entry name" value="Cat_transpt"/>
</dbReference>
<keyword evidence="4 9" id="KW-0812">Transmembrane</keyword>
<evidence type="ECO:0000256" key="8">
    <source>
        <dbReference type="SAM" id="MobiDB-lite"/>
    </source>
</evidence>
<evidence type="ECO:0000313" key="10">
    <source>
        <dbReference type="EMBL" id="CAA9581763.1"/>
    </source>
</evidence>
<evidence type="ECO:0000256" key="9">
    <source>
        <dbReference type="SAM" id="Phobius"/>
    </source>
</evidence>
<reference evidence="10" key="1">
    <citation type="submission" date="2020-02" db="EMBL/GenBank/DDBJ databases">
        <authorList>
            <person name="Meier V. D."/>
        </authorList>
    </citation>
    <scope>NUCLEOTIDE SEQUENCE</scope>
    <source>
        <strain evidence="10">AVDCRST_MAG18</strain>
    </source>
</reference>
<accession>A0A6J4VKY1</accession>
<feature type="transmembrane region" description="Helical" evidence="9">
    <location>
        <begin position="74"/>
        <end position="92"/>
    </location>
</feature>
<keyword evidence="6" id="KW-0406">Ion transport</keyword>
<feature type="transmembrane region" description="Helical" evidence="9">
    <location>
        <begin position="43"/>
        <end position="62"/>
    </location>
</feature>
<evidence type="ECO:0000256" key="7">
    <source>
        <dbReference type="ARBA" id="ARBA00023136"/>
    </source>
</evidence>
<evidence type="ECO:0000256" key="3">
    <source>
        <dbReference type="ARBA" id="ARBA00022475"/>
    </source>
</evidence>
<proteinExistence type="predicted"/>
<feature type="compositionally biased region" description="Low complexity" evidence="8">
    <location>
        <begin position="301"/>
        <end position="310"/>
    </location>
</feature>
<dbReference type="AlphaFoldDB" id="A0A6J4VKY1"/>
<dbReference type="PANTHER" id="PTHR32024:SF1">
    <property type="entry name" value="KTR SYSTEM POTASSIUM UPTAKE PROTEIN B"/>
    <property type="match status" value="1"/>
</dbReference>
<organism evidence="10">
    <name type="scientific">uncultured Thermomicrobiales bacterium</name>
    <dbReference type="NCBI Taxonomy" id="1645740"/>
    <lineage>
        <taxon>Bacteria</taxon>
        <taxon>Pseudomonadati</taxon>
        <taxon>Thermomicrobiota</taxon>
        <taxon>Thermomicrobia</taxon>
        <taxon>Thermomicrobiales</taxon>
        <taxon>environmental samples</taxon>
    </lineage>
</organism>
<evidence type="ECO:0000256" key="5">
    <source>
        <dbReference type="ARBA" id="ARBA00022989"/>
    </source>
</evidence>
<evidence type="ECO:0000256" key="1">
    <source>
        <dbReference type="ARBA" id="ARBA00004651"/>
    </source>
</evidence>
<feature type="transmembrane region" description="Helical" evidence="9">
    <location>
        <begin position="266"/>
        <end position="284"/>
    </location>
</feature>
<protein>
    <submittedName>
        <fullName evidence="10">KtrAB potassium uptake system, integral membrane component KtrB</fullName>
    </submittedName>
</protein>
<dbReference type="GO" id="GO:0030001">
    <property type="term" value="P:metal ion transport"/>
    <property type="evidence" value="ECO:0007669"/>
    <property type="project" value="UniProtKB-ARBA"/>
</dbReference>
<dbReference type="GO" id="GO:0008324">
    <property type="term" value="F:monoatomic cation transmembrane transporter activity"/>
    <property type="evidence" value="ECO:0007669"/>
    <property type="project" value="InterPro"/>
</dbReference>
<evidence type="ECO:0000256" key="6">
    <source>
        <dbReference type="ARBA" id="ARBA00023065"/>
    </source>
</evidence>
<sequence length="332" mass="35307">MRSPPRREDSGGIRLPRIAPAPIRLRLRQVRKTLRAAPARRPVLLVGGFAVPIAVGMALLLLPISARDGSARPLVALFTATSAVCVTGLVVVDTRDHWTPFGQTIIAILMQLGGLGFVIGVATIRLLLSQRPNLRDRLLLQETGAITRLGGQQALVLRAVAVTFGVEALGALILWAKFTPQFGIGRGFWLGLFHAISAFTNGSFDLFGGFRSVADFRADPVVLLTLAGLIIIGGLSVVTLTDLWTFRPWDGPRPGRWRRLNVDSKAVILGTAILLGGGTAVLLLTEWGNPATLGGCRSGNGSSTPFSTRPPRAPRASPPGTSRRPGSRPCSS</sequence>